<dbReference type="Gene3D" id="6.10.140.420">
    <property type="match status" value="1"/>
</dbReference>
<feature type="compositionally biased region" description="Basic and acidic residues" evidence="7">
    <location>
        <begin position="178"/>
        <end position="188"/>
    </location>
</feature>
<keyword evidence="6" id="KW-0539">Nucleus</keyword>
<keyword evidence="5" id="KW-0508">mRNA splicing</keyword>
<evidence type="ECO:0000256" key="2">
    <source>
        <dbReference type="ARBA" id="ARBA00005954"/>
    </source>
</evidence>
<feature type="domain" description="CWF21" evidence="8">
    <location>
        <begin position="56"/>
        <end position="101"/>
    </location>
</feature>
<evidence type="ECO:0000259" key="8">
    <source>
        <dbReference type="SMART" id="SM01115"/>
    </source>
</evidence>
<evidence type="ECO:0000256" key="6">
    <source>
        <dbReference type="ARBA" id="ARBA00023242"/>
    </source>
</evidence>
<feature type="region of interest" description="Disordered" evidence="7">
    <location>
        <begin position="1"/>
        <end position="60"/>
    </location>
</feature>
<comment type="subcellular location">
    <subcellularLocation>
        <location evidence="1">Nucleus</location>
    </subcellularLocation>
</comment>
<evidence type="ECO:0000313" key="10">
    <source>
        <dbReference type="Proteomes" id="UP000037035"/>
    </source>
</evidence>
<dbReference type="GO" id="GO:0006397">
    <property type="term" value="P:mRNA processing"/>
    <property type="evidence" value="ECO:0007669"/>
    <property type="project" value="UniProtKB-KW"/>
</dbReference>
<keyword evidence="4" id="KW-0747">Spliceosome</keyword>
<organism evidence="9 10">
    <name type="scientific">Puccinia sorghi</name>
    <dbReference type="NCBI Taxonomy" id="27349"/>
    <lineage>
        <taxon>Eukaryota</taxon>
        <taxon>Fungi</taxon>
        <taxon>Dikarya</taxon>
        <taxon>Basidiomycota</taxon>
        <taxon>Pucciniomycotina</taxon>
        <taxon>Pucciniomycetes</taxon>
        <taxon>Pucciniales</taxon>
        <taxon>Pucciniaceae</taxon>
        <taxon>Puccinia</taxon>
    </lineage>
</organism>
<dbReference type="VEuPathDB" id="FungiDB:VP01_479g3"/>
<dbReference type="PANTHER" id="PTHR36562">
    <property type="entry name" value="SERINE/ARGININE REPETITIVE MATRIX 2"/>
    <property type="match status" value="1"/>
</dbReference>
<accession>A0A0L6UML1</accession>
<dbReference type="STRING" id="27349.A0A0L6UML1"/>
<sequence length="188" mass="21672">MSYNNIGLTTPRGSGTSGYVQRNLSQPRPPDDYRAKANERYDDHLSSQRKPDQGILEHERKRRVENKCVELQLDLEEQGLSEEEVEARVDELRQKLLKEDLARGPGPLKPHESHEIAAMKLKENEKFRNALRVNGSYVEGQAFDRKLQAQRKAQAMEERQLREAERAARGVSSTIPPRTREKPYDKPL</sequence>
<evidence type="ECO:0000313" key="9">
    <source>
        <dbReference type="EMBL" id="KNZ49773.1"/>
    </source>
</evidence>
<dbReference type="PANTHER" id="PTHR36562:SF5">
    <property type="entry name" value="SERINE_ARGININE REPETITIVE MATRIX 2"/>
    <property type="match status" value="1"/>
</dbReference>
<feature type="compositionally biased region" description="Basic and acidic residues" evidence="7">
    <location>
        <begin position="154"/>
        <end position="168"/>
    </location>
</feature>
<keyword evidence="3" id="KW-0507">mRNA processing</keyword>
<reference evidence="9 10" key="1">
    <citation type="submission" date="2015-08" db="EMBL/GenBank/DDBJ databases">
        <title>Next Generation Sequencing and Analysis of the Genome of Puccinia sorghi L Schw, the Causal Agent of Maize Common Rust.</title>
        <authorList>
            <person name="Rochi L."/>
            <person name="Burguener G."/>
            <person name="Darino M."/>
            <person name="Turjanski A."/>
            <person name="Kreff E."/>
            <person name="Dieguez M.J."/>
            <person name="Sacco F."/>
        </authorList>
    </citation>
    <scope>NUCLEOTIDE SEQUENCE [LARGE SCALE GENOMIC DNA]</scope>
    <source>
        <strain evidence="9 10">RO10H11247</strain>
    </source>
</reference>
<proteinExistence type="inferred from homology"/>
<dbReference type="SMART" id="SM01115">
    <property type="entry name" value="cwf21"/>
    <property type="match status" value="1"/>
</dbReference>
<feature type="region of interest" description="Disordered" evidence="7">
    <location>
        <begin position="149"/>
        <end position="188"/>
    </location>
</feature>
<dbReference type="EMBL" id="LAVV01009942">
    <property type="protein sequence ID" value="KNZ49773.1"/>
    <property type="molecule type" value="Genomic_DNA"/>
</dbReference>
<comment type="similarity">
    <text evidence="2">Belongs to the CWC21 family.</text>
</comment>
<gene>
    <name evidence="9" type="ORF">VP01_479g3</name>
</gene>
<dbReference type="OrthoDB" id="2498819at2759"/>
<comment type="caution">
    <text evidence="9">The sequence shown here is derived from an EMBL/GenBank/DDBJ whole genome shotgun (WGS) entry which is preliminary data.</text>
</comment>
<name>A0A0L6UML1_9BASI</name>
<dbReference type="AlphaFoldDB" id="A0A0L6UML1"/>
<dbReference type="CDD" id="cd21373">
    <property type="entry name" value="cwf21_SRRM2-like"/>
    <property type="match status" value="1"/>
</dbReference>
<dbReference type="Proteomes" id="UP000037035">
    <property type="component" value="Unassembled WGS sequence"/>
</dbReference>
<protein>
    <recommendedName>
        <fullName evidence="8">CWF21 domain-containing protein</fullName>
    </recommendedName>
</protein>
<evidence type="ECO:0000256" key="4">
    <source>
        <dbReference type="ARBA" id="ARBA00022728"/>
    </source>
</evidence>
<dbReference type="Pfam" id="PF08312">
    <property type="entry name" value="cwf21"/>
    <property type="match status" value="1"/>
</dbReference>
<evidence type="ECO:0000256" key="5">
    <source>
        <dbReference type="ARBA" id="ARBA00023187"/>
    </source>
</evidence>
<dbReference type="GO" id="GO:0005681">
    <property type="term" value="C:spliceosomal complex"/>
    <property type="evidence" value="ECO:0007669"/>
    <property type="project" value="UniProtKB-KW"/>
</dbReference>
<keyword evidence="10" id="KW-1185">Reference proteome</keyword>
<feature type="compositionally biased region" description="Basic and acidic residues" evidence="7">
    <location>
        <begin position="29"/>
        <end position="59"/>
    </location>
</feature>
<dbReference type="InterPro" id="IPR051372">
    <property type="entry name" value="CWC21"/>
</dbReference>
<dbReference type="GO" id="GO:0008380">
    <property type="term" value="P:RNA splicing"/>
    <property type="evidence" value="ECO:0007669"/>
    <property type="project" value="UniProtKB-KW"/>
</dbReference>
<evidence type="ECO:0000256" key="3">
    <source>
        <dbReference type="ARBA" id="ARBA00022664"/>
    </source>
</evidence>
<evidence type="ECO:0000256" key="7">
    <source>
        <dbReference type="SAM" id="MobiDB-lite"/>
    </source>
</evidence>
<evidence type="ECO:0000256" key="1">
    <source>
        <dbReference type="ARBA" id="ARBA00004123"/>
    </source>
</evidence>
<feature type="compositionally biased region" description="Polar residues" evidence="7">
    <location>
        <begin position="1"/>
        <end position="26"/>
    </location>
</feature>
<dbReference type="InterPro" id="IPR013170">
    <property type="entry name" value="mRNA_splic_Cwf21_dom"/>
</dbReference>